<dbReference type="RefSeq" id="WP_355715401.1">
    <property type="nucleotide sequence ID" value="NZ_JBEXNP010000003.1"/>
</dbReference>
<accession>A0ABW6RKC9</accession>
<gene>
    <name evidence="1" type="ORF">ACFYWW_25330</name>
</gene>
<protein>
    <submittedName>
        <fullName evidence="1">Uncharacterized protein</fullName>
    </submittedName>
</protein>
<evidence type="ECO:0000313" key="2">
    <source>
        <dbReference type="Proteomes" id="UP001601976"/>
    </source>
</evidence>
<organism evidence="1 2">
    <name type="scientific">Streptomyces flavidovirens</name>
    <dbReference type="NCBI Taxonomy" id="67298"/>
    <lineage>
        <taxon>Bacteria</taxon>
        <taxon>Bacillati</taxon>
        <taxon>Actinomycetota</taxon>
        <taxon>Actinomycetes</taxon>
        <taxon>Kitasatosporales</taxon>
        <taxon>Streptomycetaceae</taxon>
        <taxon>Streptomyces</taxon>
    </lineage>
</organism>
<evidence type="ECO:0000313" key="1">
    <source>
        <dbReference type="EMBL" id="MFF3342013.1"/>
    </source>
</evidence>
<dbReference type="Proteomes" id="UP001601976">
    <property type="component" value="Unassembled WGS sequence"/>
</dbReference>
<keyword evidence="2" id="KW-1185">Reference proteome</keyword>
<dbReference type="EMBL" id="JBIAPK010000008">
    <property type="protein sequence ID" value="MFF3342013.1"/>
    <property type="molecule type" value="Genomic_DNA"/>
</dbReference>
<sequence length="70" mass="7488">MASGVSKAHAWVGAMDGSVVFDALPGADDGHVEKEVQIGKNRWNVDVLTGKKVMMSNEGSHVIHLLICRS</sequence>
<name>A0ABW6RKC9_9ACTN</name>
<reference evidence="1 2" key="1">
    <citation type="submission" date="2024-10" db="EMBL/GenBank/DDBJ databases">
        <title>The Natural Products Discovery Center: Release of the First 8490 Sequenced Strains for Exploring Actinobacteria Biosynthetic Diversity.</title>
        <authorList>
            <person name="Kalkreuter E."/>
            <person name="Kautsar S.A."/>
            <person name="Yang D."/>
            <person name="Bader C.D."/>
            <person name="Teijaro C.N."/>
            <person name="Fluegel L."/>
            <person name="Davis C.M."/>
            <person name="Simpson J.R."/>
            <person name="Lauterbach L."/>
            <person name="Steele A.D."/>
            <person name="Gui C."/>
            <person name="Meng S."/>
            <person name="Li G."/>
            <person name="Viehrig K."/>
            <person name="Ye F."/>
            <person name="Su P."/>
            <person name="Kiefer A.F."/>
            <person name="Nichols A."/>
            <person name="Cepeda A.J."/>
            <person name="Yan W."/>
            <person name="Fan B."/>
            <person name="Jiang Y."/>
            <person name="Adhikari A."/>
            <person name="Zheng C.-J."/>
            <person name="Schuster L."/>
            <person name="Cowan T.M."/>
            <person name="Smanski M.J."/>
            <person name="Chevrette M.G."/>
            <person name="De Carvalho L.P.S."/>
            <person name="Shen B."/>
        </authorList>
    </citation>
    <scope>NUCLEOTIDE SEQUENCE [LARGE SCALE GENOMIC DNA]</scope>
    <source>
        <strain evidence="1 2">NPDC003029</strain>
    </source>
</reference>
<proteinExistence type="predicted"/>
<comment type="caution">
    <text evidence="1">The sequence shown here is derived from an EMBL/GenBank/DDBJ whole genome shotgun (WGS) entry which is preliminary data.</text>
</comment>